<evidence type="ECO:0000256" key="2">
    <source>
        <dbReference type="ARBA" id="ARBA00022452"/>
    </source>
</evidence>
<protein>
    <submittedName>
        <fullName evidence="6">Outer membrane protein assembly factor</fullName>
    </submittedName>
</protein>
<gene>
    <name evidence="6" type="ORF">KIN_15310</name>
</gene>
<sequence>MQAFDLVIQSTSENEDLNAALKQSLLLDQLDDEATPQDILAASQADYERLIGALYSEGYFGPGITIQIDGREAASIPPISPPTAIRTVVVRVTAGPRYRFGAASIAPVARGTELPDGFATNEVARTPVLRDTVDVAIERWRELGRAKAEVAGQEITARHPDRRLDARITLDTGPKLDFGDLVISGNEDVRTSRIRDIAGLPTGETFSPEELDRVTTRLRRTGTFRVVALSEADEIGPGNTLDINAQIIEEKPRRLEFGAEISTQEGISVSSAWMHRNLLGGAERLRFEFEIEGIGGDTGGEDFRFLTRFDRPATFNEDTDFYALTELERLDEVNFNSRQASVEMGIRRYASARREYTLGVGITTAETEDAFGNQSYTIFTVPMSATFDYRDNRLSATEGYYAQANLTPFLSIDGTDDGLRAYLDGRAYTSTGPDDRLTFAVRAQLGALSGPTVENAPSDFLFYSGGGGTVRGQDYQSLGIELPDDELIGGRSFLGLSGEIRARTGDNLSVVGFYDAGYVGPENFPDGSSGEWHSGAGIGLRYDTGIGPVRLDVGVPVSGPDDNTGFEIYIGIGQAF</sequence>
<evidence type="ECO:0000313" key="6">
    <source>
        <dbReference type="EMBL" id="GFE64457.1"/>
    </source>
</evidence>
<dbReference type="PANTHER" id="PTHR12815:SF42">
    <property type="entry name" value="BACTERIAL SURFACE ANTIGEN (D15) DOMAIN-CONTAINING PROTEIN"/>
    <property type="match status" value="1"/>
</dbReference>
<comment type="subcellular location">
    <subcellularLocation>
        <location evidence="1">Membrane</location>
    </subcellularLocation>
</comment>
<dbReference type="GO" id="GO:0019867">
    <property type="term" value="C:outer membrane"/>
    <property type="evidence" value="ECO:0007669"/>
    <property type="project" value="InterPro"/>
</dbReference>
<dbReference type="InterPro" id="IPR039910">
    <property type="entry name" value="D15-like"/>
</dbReference>
<evidence type="ECO:0000259" key="5">
    <source>
        <dbReference type="Pfam" id="PF07244"/>
    </source>
</evidence>
<keyword evidence="2" id="KW-0812">Transmembrane</keyword>
<dbReference type="InterPro" id="IPR010827">
    <property type="entry name" value="BamA/TamA_POTRA"/>
</dbReference>
<feature type="domain" description="Bacterial surface antigen (D15)" evidence="4">
    <location>
        <begin position="277"/>
        <end position="576"/>
    </location>
</feature>
<evidence type="ECO:0000313" key="7">
    <source>
        <dbReference type="Proteomes" id="UP000436822"/>
    </source>
</evidence>
<dbReference type="AlphaFoldDB" id="A0A6N6JET7"/>
<keyword evidence="2" id="KW-1134">Transmembrane beta strand</keyword>
<evidence type="ECO:0000259" key="4">
    <source>
        <dbReference type="Pfam" id="PF01103"/>
    </source>
</evidence>
<dbReference type="Pfam" id="PF01103">
    <property type="entry name" value="Omp85"/>
    <property type="match status" value="1"/>
</dbReference>
<keyword evidence="3" id="KW-0472">Membrane</keyword>
<comment type="caution">
    <text evidence="6">The sequence shown here is derived from an EMBL/GenBank/DDBJ whole genome shotgun (WGS) entry which is preliminary data.</text>
</comment>
<name>A0A6N6JET7_9RHOB</name>
<dbReference type="Gene3D" id="2.40.160.50">
    <property type="entry name" value="membrane protein fhac: a member of the omp85/tpsb transporter family"/>
    <property type="match status" value="1"/>
</dbReference>
<proteinExistence type="predicted"/>
<evidence type="ECO:0000256" key="3">
    <source>
        <dbReference type="ARBA" id="ARBA00023136"/>
    </source>
</evidence>
<dbReference type="EMBL" id="BLJE01000002">
    <property type="protein sequence ID" value="GFE64457.1"/>
    <property type="molecule type" value="Genomic_DNA"/>
</dbReference>
<dbReference type="Proteomes" id="UP000436822">
    <property type="component" value="Unassembled WGS sequence"/>
</dbReference>
<organism evidence="6 7">
    <name type="scientific">Litoreibacter roseus</name>
    <dbReference type="NCBI Taxonomy" id="2601869"/>
    <lineage>
        <taxon>Bacteria</taxon>
        <taxon>Pseudomonadati</taxon>
        <taxon>Pseudomonadota</taxon>
        <taxon>Alphaproteobacteria</taxon>
        <taxon>Rhodobacterales</taxon>
        <taxon>Roseobacteraceae</taxon>
        <taxon>Litoreibacter</taxon>
    </lineage>
</organism>
<accession>A0A6N6JET7</accession>
<dbReference type="Pfam" id="PF07244">
    <property type="entry name" value="POTRA"/>
    <property type="match status" value="1"/>
</dbReference>
<dbReference type="InterPro" id="IPR000184">
    <property type="entry name" value="Bac_surfAg_D15"/>
</dbReference>
<dbReference type="PANTHER" id="PTHR12815">
    <property type="entry name" value="SORTING AND ASSEMBLY MACHINERY SAMM50 PROTEIN FAMILY MEMBER"/>
    <property type="match status" value="1"/>
</dbReference>
<feature type="domain" description="POTRA" evidence="5">
    <location>
        <begin position="178"/>
        <end position="229"/>
    </location>
</feature>
<reference evidence="6 7" key="1">
    <citation type="submission" date="2019-12" db="EMBL/GenBank/DDBJ databases">
        <title>Litoreibacter badius sp. nov., a novel bacteriochlorophyll a-containing bacterium in the genus Litoreibacter.</title>
        <authorList>
            <person name="Kanamuro M."/>
            <person name="Takabe Y."/>
            <person name="Mori K."/>
            <person name="Takaichi S."/>
            <person name="Hanada S."/>
        </authorList>
    </citation>
    <scope>NUCLEOTIDE SEQUENCE [LARGE SCALE GENOMIC DNA]</scope>
    <source>
        <strain evidence="6 7">K6</strain>
    </source>
</reference>
<evidence type="ECO:0000256" key="1">
    <source>
        <dbReference type="ARBA" id="ARBA00004370"/>
    </source>
</evidence>
<dbReference type="Gene3D" id="3.10.20.310">
    <property type="entry name" value="membrane protein fhac"/>
    <property type="match status" value="1"/>
</dbReference>
<keyword evidence="7" id="KW-1185">Reference proteome</keyword>